<dbReference type="AlphaFoldDB" id="A0A1I0T9L5"/>
<reference evidence="2" key="1">
    <citation type="submission" date="2016-10" db="EMBL/GenBank/DDBJ databases">
        <authorList>
            <person name="Varghese N."/>
            <person name="Submissions S."/>
        </authorList>
    </citation>
    <scope>NUCLEOTIDE SEQUENCE [LARGE SCALE GENOMIC DNA]</scope>
    <source>
        <strain evidence="2">DSM 18130</strain>
    </source>
</reference>
<accession>A0A1I0T9L5</accession>
<sequence length="212" mass="24026">MERGQHIPDFCINTYILTPSGDGEVKKNISNQFTGKDEFDLHFIDVDSDDSMIWKGIREVCKDAMLTNESLIIICRDDHIFTESYNKEILYEGIIDAAKKGAKILLGGIGAFGQAIPLSTKQFWIDSFEGTSFIVLFRSILDELLIEPFHNENTVDESLSRLTSHKMVILPFVSSKRHLNSSGHEKPIPFDVSEKRLIHLSKIARLYGEAIH</sequence>
<dbReference type="STRING" id="332999.SAMN04488511_107146"/>
<protein>
    <submittedName>
        <fullName evidence="1">Uncharacterized protein</fullName>
    </submittedName>
</protein>
<keyword evidence="2" id="KW-1185">Reference proteome</keyword>
<organism evidence="1 2">
    <name type="scientific">Pedobacter suwonensis</name>
    <dbReference type="NCBI Taxonomy" id="332999"/>
    <lineage>
        <taxon>Bacteria</taxon>
        <taxon>Pseudomonadati</taxon>
        <taxon>Bacteroidota</taxon>
        <taxon>Sphingobacteriia</taxon>
        <taxon>Sphingobacteriales</taxon>
        <taxon>Sphingobacteriaceae</taxon>
        <taxon>Pedobacter</taxon>
    </lineage>
</organism>
<dbReference type="RefSeq" id="WP_090983131.1">
    <property type="nucleotide sequence ID" value="NZ_FOJM01000007.1"/>
</dbReference>
<evidence type="ECO:0000313" key="2">
    <source>
        <dbReference type="Proteomes" id="UP000198836"/>
    </source>
</evidence>
<proteinExistence type="predicted"/>
<dbReference type="Proteomes" id="UP000198836">
    <property type="component" value="Unassembled WGS sequence"/>
</dbReference>
<gene>
    <name evidence="1" type="ORF">SAMN04488511_107146</name>
</gene>
<evidence type="ECO:0000313" key="1">
    <source>
        <dbReference type="EMBL" id="SFA48494.1"/>
    </source>
</evidence>
<dbReference type="EMBL" id="FOJM01000007">
    <property type="protein sequence ID" value="SFA48494.1"/>
    <property type="molecule type" value="Genomic_DNA"/>
</dbReference>
<name>A0A1I0T9L5_9SPHI</name>
<dbReference type="OrthoDB" id="1417318at2"/>